<dbReference type="Proteomes" id="UP000434957">
    <property type="component" value="Unassembled WGS sequence"/>
</dbReference>
<evidence type="ECO:0000313" key="4">
    <source>
        <dbReference type="EMBL" id="KAE9357443.1"/>
    </source>
</evidence>
<dbReference type="Proteomes" id="UP000429607">
    <property type="component" value="Unassembled WGS sequence"/>
</dbReference>
<evidence type="ECO:0000256" key="1">
    <source>
        <dbReference type="SAM" id="Coils"/>
    </source>
</evidence>
<comment type="caution">
    <text evidence="3">The sequence shown here is derived from an EMBL/GenBank/DDBJ whole genome shotgun (WGS) entry which is preliminary data.</text>
</comment>
<dbReference type="EMBL" id="QXFU01000057">
    <property type="protein sequence ID" value="KAE9046106.1"/>
    <property type="molecule type" value="Genomic_DNA"/>
</dbReference>
<evidence type="ECO:0000313" key="2">
    <source>
        <dbReference type="EMBL" id="KAE9046106.1"/>
    </source>
</evidence>
<organism evidence="3 5">
    <name type="scientific">Phytophthora rubi</name>
    <dbReference type="NCBI Taxonomy" id="129364"/>
    <lineage>
        <taxon>Eukaryota</taxon>
        <taxon>Sar</taxon>
        <taxon>Stramenopiles</taxon>
        <taxon>Oomycota</taxon>
        <taxon>Peronosporomycetes</taxon>
        <taxon>Peronosporales</taxon>
        <taxon>Peronosporaceae</taxon>
        <taxon>Phytophthora</taxon>
    </lineage>
</organism>
<dbReference type="EMBL" id="QXFT01000052">
    <property type="protein sequence ID" value="KAE9357443.1"/>
    <property type="molecule type" value="Genomic_DNA"/>
</dbReference>
<reference evidence="5 7" key="1">
    <citation type="submission" date="2018-09" db="EMBL/GenBank/DDBJ databases">
        <title>Genomic investigation of the strawberry pathogen Phytophthora fragariae indicates pathogenicity is determined by transcriptional variation in three key races.</title>
        <authorList>
            <person name="Adams T.M."/>
            <person name="Armitage A.D."/>
            <person name="Sobczyk M.K."/>
            <person name="Bates H.J."/>
            <person name="Dunwell J.M."/>
            <person name="Nellist C.F."/>
            <person name="Harrison R.J."/>
        </authorList>
    </citation>
    <scope>NUCLEOTIDE SEQUENCE [LARGE SCALE GENOMIC DNA]</scope>
    <source>
        <strain evidence="3 5">SCRP249</strain>
        <strain evidence="2 7">SCRP324</strain>
        <strain evidence="4 6">SCRP333</strain>
    </source>
</reference>
<accession>A0A6A3PAL7</accession>
<evidence type="ECO:0000313" key="7">
    <source>
        <dbReference type="Proteomes" id="UP000435112"/>
    </source>
</evidence>
<dbReference type="EMBL" id="QXFV01000056">
    <property type="protein sequence ID" value="KAE9051129.1"/>
    <property type="molecule type" value="Genomic_DNA"/>
</dbReference>
<name>A0A6A3PAL7_9STRA</name>
<feature type="coiled-coil region" evidence="1">
    <location>
        <begin position="1"/>
        <end position="28"/>
    </location>
</feature>
<dbReference type="Proteomes" id="UP000435112">
    <property type="component" value="Unassembled WGS sequence"/>
</dbReference>
<keyword evidence="6" id="KW-1185">Reference proteome</keyword>
<evidence type="ECO:0000313" key="5">
    <source>
        <dbReference type="Proteomes" id="UP000429607"/>
    </source>
</evidence>
<evidence type="ECO:0000313" key="3">
    <source>
        <dbReference type="EMBL" id="KAE9051129.1"/>
    </source>
</evidence>
<protein>
    <submittedName>
        <fullName evidence="3">Uncharacterized protein</fullName>
    </submittedName>
</protein>
<dbReference type="AlphaFoldDB" id="A0A6A3PAL7"/>
<proteinExistence type="predicted"/>
<sequence>MRLAGAEIEQLQEDQNDLNRAHENAEYELHLTGTSLARVTEALR</sequence>
<gene>
    <name evidence="3" type="ORF">PR001_g1730</name>
    <name evidence="2" type="ORF">PR002_g1841</name>
    <name evidence="4" type="ORF">PR003_g1781</name>
</gene>
<evidence type="ECO:0000313" key="6">
    <source>
        <dbReference type="Proteomes" id="UP000434957"/>
    </source>
</evidence>
<keyword evidence="1" id="KW-0175">Coiled coil</keyword>